<reference evidence="4 5" key="1">
    <citation type="submission" date="2014-12" db="EMBL/GenBank/DDBJ databases">
        <title>Draft genome sequences of 29 type strains of Enterococci.</title>
        <authorList>
            <person name="Zhong Z."/>
            <person name="Sun Z."/>
            <person name="Liu W."/>
            <person name="Zhang W."/>
            <person name="Zhang H."/>
        </authorList>
    </citation>
    <scope>NUCLEOTIDE SEQUENCE [LARGE SCALE GENOMIC DNA]</scope>
    <source>
        <strain evidence="4 5">DSM 17029</strain>
    </source>
</reference>
<comment type="caution">
    <text evidence="4">The sequence shown here is derived from an EMBL/GenBank/DDBJ whole genome shotgun (WGS) entry which is preliminary data.</text>
</comment>
<evidence type="ECO:0000313" key="5">
    <source>
        <dbReference type="Proteomes" id="UP000181884"/>
    </source>
</evidence>
<name>A0A1L8RBY8_9ENTE</name>
<proteinExistence type="predicted"/>
<feature type="transmembrane region" description="Helical" evidence="3">
    <location>
        <begin position="7"/>
        <end position="25"/>
    </location>
</feature>
<evidence type="ECO:0000256" key="1">
    <source>
        <dbReference type="ARBA" id="ARBA00004196"/>
    </source>
</evidence>
<dbReference type="Gene3D" id="2.60.40.4270">
    <property type="entry name" value="Listeria-Bacteroides repeat domain"/>
    <property type="match status" value="1"/>
</dbReference>
<keyword evidence="3" id="KW-0472">Membrane</keyword>
<dbReference type="Pfam" id="PF09479">
    <property type="entry name" value="Flg_new"/>
    <property type="match status" value="1"/>
</dbReference>
<feature type="compositionally biased region" description="Low complexity" evidence="2">
    <location>
        <begin position="917"/>
        <end position="932"/>
    </location>
</feature>
<evidence type="ECO:0008006" key="6">
    <source>
        <dbReference type="Google" id="ProtNLM"/>
    </source>
</evidence>
<keyword evidence="3" id="KW-1133">Transmembrane helix</keyword>
<comment type="subcellular location">
    <subcellularLocation>
        <location evidence="1">Cell envelope</location>
    </subcellularLocation>
</comment>
<sequence>MKKISRVLVILLSTSILLSIFINWIEVGAEVNINREEFVLDGLMLEDEDSIFRAENWVLSMLEAPKSQGDGSTIQAVEEYDRDYVGEVEGEYSLTKDHEIIYTSPIDVTYPEKIPDNYRGVVKGNLREEIAGIFFVKAYLKVGSHEYDQSQYVTPVHVSEDGSWELDLSLVPETREGVWHFRLYRITTDIIYDTVIGEGRYADEATILNVNYPEQITDDYRGIVRGDTKEDLSGNYEVRAFLKVGNTEYDQSDRVSAGTLSQDGTWELDLSNVPETRNGSWRFGLYDTDAETKLGASWALDYTIPVTIDSPIIFPNQYRGIVTGTIKTQPEGKYAVKAFLKVGSTEYDQSKLAIPSEVGEDGTWSIDLSGIPDSRVGNWVFYLYQIPEEEQIGASWPGESYYKDLEFQSIAVTSAEYLIATDKVYVGDKWTSKTRAGEKMYRIVDTSTDEVLAEYFEPELSGLVRSYEYDVSDQEYTTGRKYISYLYDQATTLLTAVGNSDRDLADKLMNGLYVTQIKDGDNKGAFPAHSFQFQQADVKYSIWVGGNAFISYAMIRYYEKFGTNVAGISEKEYAFDTLSMINSNLDFLSRMKIVEGEGQGLYTGGYRNVEGELVKIEWSSTEHNTDLWHVFERAGRVIDSKYFIEAENLKNVILEKLWNEEEGRFNQGLNDPAKALDVNSWGSIFLNAIGETEKAESALQYTDNFKVSKNGTYGYTPKLNSEVLPIWYEGTFGVTLAQRINGNLKEAAEMINESVKYQNENGSFLYVAEADPGRQLIRKPSVASTNWFILTTKSPGVLWSERNTKKIKYMVTYHKDDSTTGEVPIDTNRYTLGSSVTILDGKTLKKEGYEFIGWSEEQDSLSADYLAGEQVKIEKNMDLYPIWKKVEETGGSDTLPEQNSESSTFETTSSSKEKASETTSSSGVNSETTSSSQGIYNSESGTEISTESKDSASDSKYPNTGMNDNSTYQYIGYVLLLATIVLFSYHLRKKNKG</sequence>
<evidence type="ECO:0000256" key="2">
    <source>
        <dbReference type="SAM" id="MobiDB-lite"/>
    </source>
</evidence>
<dbReference type="InterPro" id="IPR013378">
    <property type="entry name" value="InlB-like_B-rpt"/>
</dbReference>
<feature type="region of interest" description="Disordered" evidence="2">
    <location>
        <begin position="889"/>
        <end position="962"/>
    </location>
</feature>
<dbReference type="SUPFAM" id="SSF48208">
    <property type="entry name" value="Six-hairpin glycosidases"/>
    <property type="match status" value="1"/>
</dbReference>
<dbReference type="Proteomes" id="UP000181884">
    <property type="component" value="Unassembled WGS sequence"/>
</dbReference>
<gene>
    <name evidence="4" type="ORF">RU97_GL000649</name>
</gene>
<dbReference type="STRING" id="214095.RU97_GL000649"/>
<dbReference type="AlphaFoldDB" id="A0A1L8RBY8"/>
<organism evidence="4 5">
    <name type="scientific">Enterococcus canis</name>
    <dbReference type="NCBI Taxonomy" id="214095"/>
    <lineage>
        <taxon>Bacteria</taxon>
        <taxon>Bacillati</taxon>
        <taxon>Bacillota</taxon>
        <taxon>Bacilli</taxon>
        <taxon>Lactobacillales</taxon>
        <taxon>Enterococcaceae</taxon>
        <taxon>Enterococcus</taxon>
    </lineage>
</organism>
<feature type="compositionally biased region" description="Low complexity" evidence="2">
    <location>
        <begin position="900"/>
        <end position="910"/>
    </location>
</feature>
<evidence type="ECO:0000313" key="4">
    <source>
        <dbReference type="EMBL" id="OJG17234.1"/>
    </source>
</evidence>
<keyword evidence="5" id="KW-1185">Reference proteome</keyword>
<accession>A0A1L8RBY8</accession>
<protein>
    <recommendedName>
        <fullName evidence="6">Gram-positive cocci surface proteins LPxTG domain-containing protein</fullName>
    </recommendedName>
</protein>
<dbReference type="InterPro" id="IPR042229">
    <property type="entry name" value="Listeria/Bacterioides_rpt_sf"/>
</dbReference>
<feature type="transmembrane region" description="Helical" evidence="3">
    <location>
        <begin position="970"/>
        <end position="987"/>
    </location>
</feature>
<dbReference type="EMBL" id="JXKH01000013">
    <property type="protein sequence ID" value="OJG17234.1"/>
    <property type="molecule type" value="Genomic_DNA"/>
</dbReference>
<dbReference type="GO" id="GO:0030313">
    <property type="term" value="C:cell envelope"/>
    <property type="evidence" value="ECO:0007669"/>
    <property type="project" value="UniProtKB-SubCell"/>
</dbReference>
<feature type="compositionally biased region" description="Polar residues" evidence="2">
    <location>
        <begin position="933"/>
        <end position="945"/>
    </location>
</feature>
<evidence type="ECO:0000256" key="3">
    <source>
        <dbReference type="SAM" id="Phobius"/>
    </source>
</evidence>
<dbReference type="GO" id="GO:0005975">
    <property type="term" value="P:carbohydrate metabolic process"/>
    <property type="evidence" value="ECO:0007669"/>
    <property type="project" value="InterPro"/>
</dbReference>
<dbReference type="InterPro" id="IPR008928">
    <property type="entry name" value="6-hairpin_glycosidase_sf"/>
</dbReference>
<keyword evidence="3" id="KW-0812">Transmembrane</keyword>